<dbReference type="Pfam" id="PF04290">
    <property type="entry name" value="DctQ"/>
    <property type="match status" value="1"/>
</dbReference>
<dbReference type="RefSeq" id="WP_008838812.1">
    <property type="nucleotide sequence ID" value="NZ_AHAM01000218.1"/>
</dbReference>
<dbReference type="InterPro" id="IPR055348">
    <property type="entry name" value="DctQ"/>
</dbReference>
<evidence type="ECO:0000256" key="2">
    <source>
        <dbReference type="ARBA" id="ARBA00022448"/>
    </source>
</evidence>
<dbReference type="GO" id="GO:0015740">
    <property type="term" value="P:C4-dicarboxylate transport"/>
    <property type="evidence" value="ECO:0007669"/>
    <property type="project" value="TreeGrafter"/>
</dbReference>
<dbReference type="PATRIC" id="fig|1107882.3.peg.5081"/>
<keyword evidence="7 9" id="KW-0472">Membrane</keyword>
<organism evidence="11 12">
    <name type="scientific">Mesorhizobium alhagi CCNWXJ12-2</name>
    <dbReference type="NCBI Taxonomy" id="1107882"/>
    <lineage>
        <taxon>Bacteria</taxon>
        <taxon>Pseudomonadati</taxon>
        <taxon>Pseudomonadota</taxon>
        <taxon>Alphaproteobacteria</taxon>
        <taxon>Hyphomicrobiales</taxon>
        <taxon>Phyllobacteriaceae</taxon>
        <taxon>Allomesorhizobium</taxon>
    </lineage>
</organism>
<feature type="transmembrane region" description="Helical" evidence="9">
    <location>
        <begin position="163"/>
        <end position="183"/>
    </location>
</feature>
<evidence type="ECO:0000256" key="4">
    <source>
        <dbReference type="ARBA" id="ARBA00022519"/>
    </source>
</evidence>
<keyword evidence="12" id="KW-1185">Reference proteome</keyword>
<keyword evidence="2 9" id="KW-0813">Transport</keyword>
<evidence type="ECO:0000259" key="10">
    <source>
        <dbReference type="Pfam" id="PF04290"/>
    </source>
</evidence>
<dbReference type="GO" id="GO:0005886">
    <property type="term" value="C:plasma membrane"/>
    <property type="evidence" value="ECO:0007669"/>
    <property type="project" value="UniProtKB-SubCell"/>
</dbReference>
<dbReference type="PANTHER" id="PTHR35011">
    <property type="entry name" value="2,3-DIKETO-L-GULONATE TRAP TRANSPORTER SMALL PERMEASE PROTEIN YIAM"/>
    <property type="match status" value="1"/>
</dbReference>
<gene>
    <name evidence="11" type="ORF">MAXJ12_26168</name>
</gene>
<keyword evidence="5 9" id="KW-0812">Transmembrane</keyword>
<dbReference type="Proteomes" id="UP000003250">
    <property type="component" value="Unassembled WGS sequence"/>
</dbReference>
<accession>H0HYF5</accession>
<evidence type="ECO:0000313" key="11">
    <source>
        <dbReference type="EMBL" id="EHK54293.1"/>
    </source>
</evidence>
<feature type="transmembrane region" description="Helical" evidence="9">
    <location>
        <begin position="49"/>
        <end position="70"/>
    </location>
</feature>
<proteinExistence type="inferred from homology"/>
<keyword evidence="4 9" id="KW-0997">Cell inner membrane</keyword>
<name>H0HYF5_9HYPH</name>
<comment type="function">
    <text evidence="9">Part of the tripartite ATP-independent periplasmic (TRAP) transport system.</text>
</comment>
<evidence type="ECO:0000313" key="12">
    <source>
        <dbReference type="Proteomes" id="UP000003250"/>
    </source>
</evidence>
<dbReference type="GO" id="GO:0022857">
    <property type="term" value="F:transmembrane transporter activity"/>
    <property type="evidence" value="ECO:0007669"/>
    <property type="project" value="UniProtKB-UniRule"/>
</dbReference>
<dbReference type="AlphaFoldDB" id="H0HYF5"/>
<protein>
    <recommendedName>
        <fullName evidence="9">TRAP transporter small permease protein</fullName>
    </recommendedName>
</protein>
<dbReference type="OrthoDB" id="4964541at2"/>
<feature type="transmembrane region" description="Helical" evidence="9">
    <location>
        <begin position="82"/>
        <end position="100"/>
    </location>
</feature>
<evidence type="ECO:0000256" key="7">
    <source>
        <dbReference type="ARBA" id="ARBA00023136"/>
    </source>
</evidence>
<evidence type="ECO:0000256" key="5">
    <source>
        <dbReference type="ARBA" id="ARBA00022692"/>
    </source>
</evidence>
<evidence type="ECO:0000256" key="6">
    <source>
        <dbReference type="ARBA" id="ARBA00022989"/>
    </source>
</evidence>
<sequence length="198" mass="21546">MTIDHGPGGHAAESVAVPGGFHPGGVNTPPFLKGTALALWNAKLRLQRIVLLLCSALLTVLIAVQVFTRYVMGISLFGIEELASFIAVYMYFIGAAHGAWERGHISASLVDLVFAEGRVRAGIALVANFITVVLSAWMSVWAWQYLAFTIKRGTMSLETGISMVWIHGIMPVGLSLMTLYFAVELLDNWSRFHRGAAQ</sequence>
<feature type="domain" description="Tripartite ATP-independent periplasmic transporters DctQ component" evidence="10">
    <location>
        <begin position="58"/>
        <end position="190"/>
    </location>
</feature>
<dbReference type="EMBL" id="AHAM01000218">
    <property type="protein sequence ID" value="EHK54293.1"/>
    <property type="molecule type" value="Genomic_DNA"/>
</dbReference>
<feature type="transmembrane region" description="Helical" evidence="9">
    <location>
        <begin position="121"/>
        <end position="143"/>
    </location>
</feature>
<reference evidence="11 12" key="1">
    <citation type="journal article" date="2012" name="J. Bacteriol.">
        <title>Draft Genome Sequence of Mesorhizobium alhagi CCNWXJ12-2T, a Novel Salt-Resistant Species Isolated from the Desert of Northwestern China.</title>
        <authorList>
            <person name="Zhou M."/>
            <person name="Chen W."/>
            <person name="Chen H."/>
            <person name="Wei G."/>
        </authorList>
    </citation>
    <scope>NUCLEOTIDE SEQUENCE [LARGE SCALE GENOMIC DNA]</scope>
    <source>
        <strain evidence="11 12">CCNWXJ12-2</strain>
    </source>
</reference>
<comment type="subcellular location">
    <subcellularLocation>
        <location evidence="1 9">Cell inner membrane</location>
        <topology evidence="1 9">Multi-pass membrane protein</topology>
    </subcellularLocation>
</comment>
<evidence type="ECO:0000256" key="1">
    <source>
        <dbReference type="ARBA" id="ARBA00004429"/>
    </source>
</evidence>
<keyword evidence="6 9" id="KW-1133">Transmembrane helix</keyword>
<dbReference type="InterPro" id="IPR007387">
    <property type="entry name" value="TRAP_DctQ"/>
</dbReference>
<evidence type="ECO:0000256" key="8">
    <source>
        <dbReference type="ARBA" id="ARBA00038436"/>
    </source>
</evidence>
<keyword evidence="3" id="KW-1003">Cell membrane</keyword>
<evidence type="ECO:0000256" key="3">
    <source>
        <dbReference type="ARBA" id="ARBA00022475"/>
    </source>
</evidence>
<dbReference type="PANTHER" id="PTHR35011:SF2">
    <property type="entry name" value="2,3-DIKETO-L-GULONATE TRAP TRANSPORTER SMALL PERMEASE PROTEIN YIAM"/>
    <property type="match status" value="1"/>
</dbReference>
<comment type="subunit">
    <text evidence="9">The complex comprises the extracytoplasmic solute receptor protein and the two transmembrane proteins.</text>
</comment>
<evidence type="ECO:0000256" key="9">
    <source>
        <dbReference type="RuleBase" id="RU369079"/>
    </source>
</evidence>
<comment type="similarity">
    <text evidence="8 9">Belongs to the TRAP transporter small permease family.</text>
</comment>